<proteinExistence type="predicted"/>
<gene>
    <name evidence="1" type="ORF">X474_02885</name>
</gene>
<dbReference type="EMBL" id="AZAC01000002">
    <property type="protein sequence ID" value="KIX15739.1"/>
    <property type="molecule type" value="Genomic_DNA"/>
</dbReference>
<comment type="caution">
    <text evidence="1">The sequence shown here is derived from an EMBL/GenBank/DDBJ whole genome shotgun (WGS) entry which is preliminary data.</text>
</comment>
<keyword evidence="2" id="KW-1185">Reference proteome</keyword>
<protein>
    <submittedName>
        <fullName evidence="1">Uncharacterized protein</fullName>
    </submittedName>
</protein>
<dbReference type="Proteomes" id="UP000032233">
    <property type="component" value="Unassembled WGS sequence"/>
</dbReference>
<dbReference type="InParanoid" id="A0A0D2JC70"/>
<accession>A0A0D2JC70</accession>
<dbReference type="AlphaFoldDB" id="A0A0D2JC70"/>
<sequence>MGLKPVNQPRINCRQRWEDCKKIAEDLCKKVPTNPGKRR</sequence>
<evidence type="ECO:0000313" key="1">
    <source>
        <dbReference type="EMBL" id="KIX15739.1"/>
    </source>
</evidence>
<reference evidence="1 2" key="1">
    <citation type="submission" date="2013-11" db="EMBL/GenBank/DDBJ databases">
        <title>Metagenomic analysis of a methanogenic consortium involved in long chain n-alkane degradation.</title>
        <authorList>
            <person name="Davidova I.A."/>
            <person name="Callaghan A.V."/>
            <person name="Wawrik B."/>
            <person name="Pruitt S."/>
            <person name="Marks C."/>
            <person name="Duncan K.E."/>
            <person name="Suflita J.M."/>
        </authorList>
    </citation>
    <scope>NUCLEOTIDE SEQUENCE [LARGE SCALE GENOMIC DNA]</scope>
    <source>
        <strain evidence="1 2">SPR</strain>
    </source>
</reference>
<evidence type="ECO:0000313" key="2">
    <source>
        <dbReference type="Proteomes" id="UP000032233"/>
    </source>
</evidence>
<organism evidence="1 2">
    <name type="scientific">Dethiosulfatarculus sandiegensis</name>
    <dbReference type="NCBI Taxonomy" id="1429043"/>
    <lineage>
        <taxon>Bacteria</taxon>
        <taxon>Pseudomonadati</taxon>
        <taxon>Thermodesulfobacteriota</taxon>
        <taxon>Desulfarculia</taxon>
        <taxon>Desulfarculales</taxon>
        <taxon>Desulfarculaceae</taxon>
        <taxon>Dethiosulfatarculus</taxon>
    </lineage>
</organism>
<name>A0A0D2JC70_9BACT</name>